<reference evidence="1 2" key="1">
    <citation type="submission" date="2019-03" db="EMBL/GenBank/DDBJ databases">
        <title>Draft genome sequences of novel Actinobacteria.</title>
        <authorList>
            <person name="Sahin N."/>
            <person name="Ay H."/>
            <person name="Saygin H."/>
        </authorList>
    </citation>
    <scope>NUCLEOTIDE SEQUENCE [LARGE SCALE GENOMIC DNA]</scope>
    <source>
        <strain evidence="1 2">JCM 30547</strain>
    </source>
</reference>
<dbReference type="Proteomes" id="UP000295075">
    <property type="component" value="Unassembled WGS sequence"/>
</dbReference>
<sequence>MFATDGFGGAWVDYYFGDNDHRNDRFIGGAGRSGYNQVVADNAQAAWNFDPNSWAVIATLLACEGSTQILEESENVTRLDSGIWNSNWSNCWAG</sequence>
<evidence type="ECO:0000313" key="1">
    <source>
        <dbReference type="EMBL" id="TDC26364.1"/>
    </source>
</evidence>
<dbReference type="EMBL" id="SMKA01000110">
    <property type="protein sequence ID" value="TDC26364.1"/>
    <property type="molecule type" value="Genomic_DNA"/>
</dbReference>
<dbReference type="AlphaFoldDB" id="A0A4R4PVC6"/>
<keyword evidence="2" id="KW-1185">Reference proteome</keyword>
<comment type="caution">
    <text evidence="1">The sequence shown here is derived from an EMBL/GenBank/DDBJ whole genome shotgun (WGS) entry which is preliminary data.</text>
</comment>
<evidence type="ECO:0000313" key="2">
    <source>
        <dbReference type="Proteomes" id="UP000295075"/>
    </source>
</evidence>
<dbReference type="OrthoDB" id="2677885at2"/>
<name>A0A4R4PVC6_9ACTN</name>
<organism evidence="1 2">
    <name type="scientific">Kribbella albertanoniae</name>
    <dbReference type="NCBI Taxonomy" id="1266829"/>
    <lineage>
        <taxon>Bacteria</taxon>
        <taxon>Bacillati</taxon>
        <taxon>Actinomycetota</taxon>
        <taxon>Actinomycetes</taxon>
        <taxon>Propionibacteriales</taxon>
        <taxon>Kribbellaceae</taxon>
        <taxon>Kribbella</taxon>
    </lineage>
</organism>
<proteinExistence type="predicted"/>
<accession>A0A4R4PVC6</accession>
<protein>
    <submittedName>
        <fullName evidence="1">Uncharacterized protein</fullName>
    </submittedName>
</protein>
<gene>
    <name evidence="1" type="ORF">E1261_22600</name>
</gene>